<name>A0A830DXW4_9EURY</name>
<accession>A0A830DXW4</accession>
<proteinExistence type="predicted"/>
<dbReference type="Proteomes" id="UP000646833">
    <property type="component" value="Unassembled WGS sequence"/>
</dbReference>
<dbReference type="AlphaFoldDB" id="A0A830DXW4"/>
<protein>
    <submittedName>
        <fullName evidence="1">Uncharacterized protein</fullName>
    </submittedName>
</protein>
<dbReference type="EMBL" id="BMCI01000008">
    <property type="protein sequence ID" value="GGC70514.1"/>
    <property type="molecule type" value="Genomic_DNA"/>
</dbReference>
<reference evidence="1" key="1">
    <citation type="journal article" date="2014" name="Int. J. Syst. Evol. Microbiol.">
        <title>Complete genome sequence of Corynebacterium casei LMG S-19264T (=DSM 44701T), isolated from a smear-ripened cheese.</title>
        <authorList>
            <consortium name="US DOE Joint Genome Institute (JGI-PGF)"/>
            <person name="Walter F."/>
            <person name="Albersmeier A."/>
            <person name="Kalinowski J."/>
            <person name="Ruckert C."/>
        </authorList>
    </citation>
    <scope>NUCLEOTIDE SEQUENCE</scope>
    <source>
        <strain evidence="1">CCM 7217</strain>
    </source>
</reference>
<evidence type="ECO:0000313" key="2">
    <source>
        <dbReference type="Proteomes" id="UP000646833"/>
    </source>
</evidence>
<gene>
    <name evidence="1" type="ORF">GCM10007209_35570</name>
</gene>
<evidence type="ECO:0000313" key="1">
    <source>
        <dbReference type="EMBL" id="GGC70514.1"/>
    </source>
</evidence>
<sequence length="65" mass="7180">MQLVIIHHYKCSGNAPVKCGLNTALFQYRQPVDPNPHGVVEWSEAWSLVCGNDTAKKQGSETLLV</sequence>
<reference evidence="1" key="2">
    <citation type="submission" date="2020-09" db="EMBL/GenBank/DDBJ databases">
        <authorList>
            <person name="Sun Q."/>
            <person name="Sedlacek I."/>
        </authorList>
    </citation>
    <scope>NUCLEOTIDE SEQUENCE</scope>
    <source>
        <strain evidence="1">CCM 7217</strain>
    </source>
</reference>
<comment type="caution">
    <text evidence="1">The sequence shown here is derived from an EMBL/GenBank/DDBJ whole genome shotgun (WGS) entry which is preliminary data.</text>
</comment>
<organism evidence="1 2">
    <name type="scientific">Haloferax sulfurifontis</name>
    <dbReference type="NCBI Taxonomy" id="255616"/>
    <lineage>
        <taxon>Archaea</taxon>
        <taxon>Methanobacteriati</taxon>
        <taxon>Methanobacteriota</taxon>
        <taxon>Stenosarchaea group</taxon>
        <taxon>Halobacteria</taxon>
        <taxon>Halobacteriales</taxon>
        <taxon>Haloferacaceae</taxon>
        <taxon>Haloferax</taxon>
    </lineage>
</organism>